<dbReference type="SMART" id="SM00344">
    <property type="entry name" value="HTH_ASNC"/>
    <property type="match status" value="1"/>
</dbReference>
<dbReference type="InterPro" id="IPR000485">
    <property type="entry name" value="AsnC-type_HTH_dom"/>
</dbReference>
<dbReference type="AlphaFoldDB" id="A0ABD5Y825"/>
<dbReference type="InterPro" id="IPR019888">
    <property type="entry name" value="Tscrpt_reg_AsnC-like"/>
</dbReference>
<name>A0ABD5Y825_9EURY</name>
<keyword evidence="7" id="KW-1185">Reference proteome</keyword>
<dbReference type="Proteomes" id="UP001596390">
    <property type="component" value="Unassembled WGS sequence"/>
</dbReference>
<organism evidence="6 7">
    <name type="scientific">Halorubrum yunnanense</name>
    <dbReference type="NCBI Taxonomy" id="1526162"/>
    <lineage>
        <taxon>Archaea</taxon>
        <taxon>Methanobacteriati</taxon>
        <taxon>Methanobacteriota</taxon>
        <taxon>Stenosarchaea group</taxon>
        <taxon>Halobacteria</taxon>
        <taxon>Halobacteriales</taxon>
        <taxon>Haloferacaceae</taxon>
        <taxon>Halorubrum</taxon>
    </lineage>
</organism>
<dbReference type="GO" id="GO:0003677">
    <property type="term" value="F:DNA binding"/>
    <property type="evidence" value="ECO:0007669"/>
    <property type="project" value="UniProtKB-KW"/>
</dbReference>
<proteinExistence type="predicted"/>
<evidence type="ECO:0000256" key="3">
    <source>
        <dbReference type="ARBA" id="ARBA00023163"/>
    </source>
</evidence>
<dbReference type="PANTHER" id="PTHR30154">
    <property type="entry name" value="LEUCINE-RESPONSIVE REGULATORY PROTEIN"/>
    <property type="match status" value="1"/>
</dbReference>
<keyword evidence="3" id="KW-0804">Transcription</keyword>
<keyword evidence="1" id="KW-0805">Transcription regulation</keyword>
<dbReference type="InterPro" id="IPR036721">
    <property type="entry name" value="RCK_C_sf"/>
</dbReference>
<reference evidence="6 7" key="1">
    <citation type="journal article" date="2019" name="Int. J. Syst. Evol. Microbiol.">
        <title>The Global Catalogue of Microorganisms (GCM) 10K type strain sequencing project: providing services to taxonomists for standard genome sequencing and annotation.</title>
        <authorList>
            <consortium name="The Broad Institute Genomics Platform"/>
            <consortium name="The Broad Institute Genome Sequencing Center for Infectious Disease"/>
            <person name="Wu L."/>
            <person name="Ma J."/>
        </authorList>
    </citation>
    <scope>NUCLEOTIDE SEQUENCE [LARGE SCALE GENOMIC DNA]</scope>
    <source>
        <strain evidence="6 7">Q85</strain>
    </source>
</reference>
<accession>A0ABD5Y825</accession>
<dbReference type="InterPro" id="IPR036390">
    <property type="entry name" value="WH_DNA-bd_sf"/>
</dbReference>
<dbReference type="SUPFAM" id="SSF116726">
    <property type="entry name" value="TrkA C-terminal domain-like"/>
    <property type="match status" value="1"/>
</dbReference>
<dbReference type="PRINTS" id="PR00033">
    <property type="entry name" value="HTHASNC"/>
</dbReference>
<feature type="domain" description="HTH asnC-type" evidence="4">
    <location>
        <begin position="5"/>
        <end position="68"/>
    </location>
</feature>
<dbReference type="EMBL" id="JBHSZZ010000001">
    <property type="protein sequence ID" value="MFC7185383.1"/>
    <property type="molecule type" value="Genomic_DNA"/>
</dbReference>
<evidence type="ECO:0000313" key="7">
    <source>
        <dbReference type="Proteomes" id="UP001596390"/>
    </source>
</evidence>
<protein>
    <submittedName>
        <fullName evidence="6">Winged helix-turn-helix transcriptional regulator</fullName>
    </submittedName>
</protein>
<feature type="domain" description="RCK C-terminal" evidence="5">
    <location>
        <begin position="161"/>
        <end position="245"/>
    </location>
</feature>
<evidence type="ECO:0000259" key="5">
    <source>
        <dbReference type="PROSITE" id="PS51202"/>
    </source>
</evidence>
<evidence type="ECO:0000313" key="6">
    <source>
        <dbReference type="EMBL" id="MFC7185383.1"/>
    </source>
</evidence>
<dbReference type="PROSITE" id="PS50956">
    <property type="entry name" value="HTH_ASNC_2"/>
    <property type="match status" value="1"/>
</dbReference>
<dbReference type="InterPro" id="IPR036388">
    <property type="entry name" value="WH-like_DNA-bd_sf"/>
</dbReference>
<dbReference type="Pfam" id="PF13412">
    <property type="entry name" value="HTH_24"/>
    <property type="match status" value="1"/>
</dbReference>
<dbReference type="InterPro" id="IPR011991">
    <property type="entry name" value="ArsR-like_HTH"/>
</dbReference>
<dbReference type="SUPFAM" id="SSF46785">
    <property type="entry name" value="Winged helix' DNA-binding domain"/>
    <property type="match status" value="1"/>
</dbReference>
<gene>
    <name evidence="6" type="ORF">ACFQMK_00380</name>
</gene>
<dbReference type="PANTHER" id="PTHR30154:SF34">
    <property type="entry name" value="TRANSCRIPTIONAL REGULATOR AZLB"/>
    <property type="match status" value="1"/>
</dbReference>
<keyword evidence="2" id="KW-0238">DNA-binding</keyword>
<comment type="caution">
    <text evidence="6">The sequence shown here is derived from an EMBL/GenBank/DDBJ whole genome shotgun (WGS) entry which is preliminary data.</text>
</comment>
<dbReference type="PROSITE" id="PS51202">
    <property type="entry name" value="RCK_C"/>
    <property type="match status" value="1"/>
</dbReference>
<dbReference type="Gene3D" id="3.30.70.1450">
    <property type="entry name" value="Regulator of K+ conductance, C-terminal domain"/>
    <property type="match status" value="1"/>
</dbReference>
<sequence length="255" mass="27596">MSHHLDDIDRQIIHALMSDARNTSAPMIAEGMNVSAGTVRNRIERLEDAGVIRGYTAIVDFEQAGGRLTSVFMCTVPADERERLALAARSIPGVINVRVLMAGRRDLQVVAVGEETSDLREIARTLSGLDIRIEDEELLQTELHTPYSRFLSDDTRQSVVSDTVTLADGTAVIEVCVTDDAPIVGHSPTKARDEGVLSDDVVVTSIERDGSIIHPVDNTAIRPNDVVTVLPKESSEDDILGAFLADEDEAPPATS</sequence>
<dbReference type="Gene3D" id="1.10.10.10">
    <property type="entry name" value="Winged helix-like DNA-binding domain superfamily/Winged helix DNA-binding domain"/>
    <property type="match status" value="1"/>
</dbReference>
<dbReference type="CDD" id="cd00090">
    <property type="entry name" value="HTH_ARSR"/>
    <property type="match status" value="1"/>
</dbReference>
<evidence type="ECO:0000259" key="4">
    <source>
        <dbReference type="PROSITE" id="PS50956"/>
    </source>
</evidence>
<dbReference type="RefSeq" id="WP_267662369.1">
    <property type="nucleotide sequence ID" value="NZ_JAODIX010000001.1"/>
</dbReference>
<dbReference type="InterPro" id="IPR006037">
    <property type="entry name" value="RCK_C"/>
</dbReference>
<evidence type="ECO:0000256" key="1">
    <source>
        <dbReference type="ARBA" id="ARBA00023015"/>
    </source>
</evidence>
<evidence type="ECO:0000256" key="2">
    <source>
        <dbReference type="ARBA" id="ARBA00023125"/>
    </source>
</evidence>